<protein>
    <submittedName>
        <fullName evidence="1">Uncharacterized protein</fullName>
    </submittedName>
</protein>
<sequence>MAQISDLDHAFEGMSVQETPITPALERISTDHIVGLKRKKLLALLATAIFELKPKLSIVIGWTRFEGLVS</sequence>
<dbReference type="EMBL" id="JACTNZ010000001">
    <property type="protein sequence ID" value="KAG5565471.1"/>
    <property type="molecule type" value="Genomic_DNA"/>
</dbReference>
<organism evidence="1 2">
    <name type="scientific">Rhododendron griersonianum</name>
    <dbReference type="NCBI Taxonomy" id="479676"/>
    <lineage>
        <taxon>Eukaryota</taxon>
        <taxon>Viridiplantae</taxon>
        <taxon>Streptophyta</taxon>
        <taxon>Embryophyta</taxon>
        <taxon>Tracheophyta</taxon>
        <taxon>Spermatophyta</taxon>
        <taxon>Magnoliopsida</taxon>
        <taxon>eudicotyledons</taxon>
        <taxon>Gunneridae</taxon>
        <taxon>Pentapetalae</taxon>
        <taxon>asterids</taxon>
        <taxon>Ericales</taxon>
        <taxon>Ericaceae</taxon>
        <taxon>Ericoideae</taxon>
        <taxon>Rhodoreae</taxon>
        <taxon>Rhododendron</taxon>
    </lineage>
</organism>
<keyword evidence="2" id="KW-1185">Reference proteome</keyword>
<gene>
    <name evidence="1" type="ORF">RHGRI_001381</name>
</gene>
<comment type="caution">
    <text evidence="1">The sequence shown here is derived from an EMBL/GenBank/DDBJ whole genome shotgun (WGS) entry which is preliminary data.</text>
</comment>
<evidence type="ECO:0000313" key="2">
    <source>
        <dbReference type="Proteomes" id="UP000823749"/>
    </source>
</evidence>
<evidence type="ECO:0000313" key="1">
    <source>
        <dbReference type="EMBL" id="KAG5565471.1"/>
    </source>
</evidence>
<dbReference type="Proteomes" id="UP000823749">
    <property type="component" value="Chromosome 1"/>
</dbReference>
<name>A0AAV6LL24_9ERIC</name>
<dbReference type="AlphaFoldDB" id="A0AAV6LL24"/>
<proteinExistence type="predicted"/>
<reference evidence="1" key="1">
    <citation type="submission" date="2020-08" db="EMBL/GenBank/DDBJ databases">
        <title>Plant Genome Project.</title>
        <authorList>
            <person name="Zhang R.-G."/>
        </authorList>
    </citation>
    <scope>NUCLEOTIDE SEQUENCE</scope>
    <source>
        <strain evidence="1">WSP0</strain>
        <tissue evidence="1">Leaf</tissue>
    </source>
</reference>
<accession>A0AAV6LL24</accession>